<dbReference type="InterPro" id="IPR012677">
    <property type="entry name" value="Nucleotide-bd_a/b_plait_sf"/>
</dbReference>
<feature type="region of interest" description="Disordered" evidence="3">
    <location>
        <begin position="56"/>
        <end position="93"/>
    </location>
</feature>
<dbReference type="PANTHER" id="PTHR48025">
    <property type="entry name" value="OS02G0815200 PROTEIN"/>
    <property type="match status" value="1"/>
</dbReference>
<dbReference type="InterPro" id="IPR000504">
    <property type="entry name" value="RRM_dom"/>
</dbReference>
<name>A0A3S5ITA0_9TRYP</name>
<evidence type="ECO:0000313" key="5">
    <source>
        <dbReference type="EMBL" id="RNF17192.1"/>
    </source>
</evidence>
<keyword evidence="1 2" id="KW-0694">RNA-binding</keyword>
<evidence type="ECO:0000259" key="4">
    <source>
        <dbReference type="PROSITE" id="PS50102"/>
    </source>
</evidence>
<organism evidence="5 6">
    <name type="scientific">Trypanosoma conorhini</name>
    <dbReference type="NCBI Taxonomy" id="83891"/>
    <lineage>
        <taxon>Eukaryota</taxon>
        <taxon>Discoba</taxon>
        <taxon>Euglenozoa</taxon>
        <taxon>Kinetoplastea</taxon>
        <taxon>Metakinetoplastina</taxon>
        <taxon>Trypanosomatida</taxon>
        <taxon>Trypanosomatidae</taxon>
        <taxon>Trypanosoma</taxon>
    </lineage>
</organism>
<dbReference type="Pfam" id="PF00076">
    <property type="entry name" value="RRM_1"/>
    <property type="match status" value="1"/>
</dbReference>
<feature type="compositionally biased region" description="Low complexity" evidence="3">
    <location>
        <begin position="306"/>
        <end position="318"/>
    </location>
</feature>
<dbReference type="PROSITE" id="PS50102">
    <property type="entry name" value="RRM"/>
    <property type="match status" value="1"/>
</dbReference>
<dbReference type="AlphaFoldDB" id="A0A3S5ITA0"/>
<dbReference type="PANTHER" id="PTHR48025:SF1">
    <property type="entry name" value="RRM DOMAIN-CONTAINING PROTEIN"/>
    <property type="match status" value="1"/>
</dbReference>
<dbReference type="GeneID" id="40318505"/>
<feature type="region of interest" description="Disordered" evidence="3">
    <location>
        <begin position="223"/>
        <end position="247"/>
    </location>
</feature>
<evidence type="ECO:0000313" key="6">
    <source>
        <dbReference type="Proteomes" id="UP000284403"/>
    </source>
</evidence>
<feature type="compositionally biased region" description="Basic and acidic residues" evidence="3">
    <location>
        <begin position="478"/>
        <end position="488"/>
    </location>
</feature>
<reference evidence="5 6" key="1">
    <citation type="journal article" date="2018" name="BMC Genomics">
        <title>Genomic comparison of Trypanosoma conorhini and Trypanosoma rangeli to Trypanosoma cruzi strains of high and low virulence.</title>
        <authorList>
            <person name="Bradwell K.R."/>
            <person name="Koparde V.N."/>
            <person name="Matveyev A.V."/>
            <person name="Serrano M.G."/>
            <person name="Alves J.M."/>
            <person name="Parikh H."/>
            <person name="Huang B."/>
            <person name="Lee V."/>
            <person name="Espinosa-Alvarez O."/>
            <person name="Ortiz P.A."/>
            <person name="Costa-Martins A.G."/>
            <person name="Teixeira M.M."/>
            <person name="Buck G.A."/>
        </authorList>
    </citation>
    <scope>NUCLEOTIDE SEQUENCE [LARGE SCALE GENOMIC DNA]</scope>
    <source>
        <strain evidence="5 6">025E</strain>
    </source>
</reference>
<feature type="domain" description="RRM" evidence="4">
    <location>
        <begin position="380"/>
        <end position="460"/>
    </location>
</feature>
<dbReference type="OrthoDB" id="247215at2759"/>
<dbReference type="SMART" id="SM00360">
    <property type="entry name" value="RRM"/>
    <property type="match status" value="1"/>
</dbReference>
<gene>
    <name evidence="5" type="ORF">Tco025E_04894</name>
</gene>
<dbReference type="GO" id="GO:0003729">
    <property type="term" value="F:mRNA binding"/>
    <property type="evidence" value="ECO:0007669"/>
    <property type="project" value="TreeGrafter"/>
</dbReference>
<feature type="region of interest" description="Disordered" evidence="3">
    <location>
        <begin position="460"/>
        <end position="502"/>
    </location>
</feature>
<feature type="compositionally biased region" description="Polar residues" evidence="3">
    <location>
        <begin position="493"/>
        <end position="502"/>
    </location>
</feature>
<feature type="compositionally biased region" description="Low complexity" evidence="3">
    <location>
        <begin position="65"/>
        <end position="78"/>
    </location>
</feature>
<feature type="compositionally biased region" description="Polar residues" evidence="3">
    <location>
        <begin position="225"/>
        <end position="243"/>
    </location>
</feature>
<sequence length="502" mass="53478">MNGNLFYTQTQPEYTRYGLQQSPAGSGFLVSAGQIAAAGPGPTSLFSAFCLPSGAQQQKKQTPEGSTASSSGPLLSAPAETTDGGSNTTTPFFGAMHDTSNSIWATQGPTSSKATSLPSLSAGSPVNYPSLGINCMLPPYNPPVAAPEPSNQTFVYPVPMKSEENGQTFMLLPSRNKDESDSVGPAYYLLVNSPQTSGTLRYTSGTMQPSQSHPIIFGTDASAVPKNSLNAPHQPSPYQLPTEQQPPPIAGNFGIPWAPHFTSNVAAATTGVYPRISEDPKLPQGDTAAFAAHGQQRAYYTNAVRPPSLSSTPSPSQSGHRRPPNGCARGDNGTMQSRGSRNSGNHVNGVTSGGSGGQEMERQGGLPYDEDPTPIDTTKTQLIVNFLPQFLTDEGFRDLFTPYGEIHTKPTKIIYDRGARRGKGYGFVYYKDGRSTEAAIKSVNGLALGGRRLKVRYADQQRRKVDCDSCTGDDEPREEEKEEPHEDAGAQQKKPNSHSGVP</sequence>
<accession>A0A3S5ITA0</accession>
<evidence type="ECO:0000256" key="3">
    <source>
        <dbReference type="SAM" id="MobiDB-lite"/>
    </source>
</evidence>
<evidence type="ECO:0000256" key="1">
    <source>
        <dbReference type="ARBA" id="ARBA00022884"/>
    </source>
</evidence>
<feature type="compositionally biased region" description="Polar residues" evidence="3">
    <location>
        <begin position="333"/>
        <end position="350"/>
    </location>
</feature>
<protein>
    <submittedName>
        <fullName evidence="5">RNA-binding protein 4</fullName>
    </submittedName>
</protein>
<dbReference type="SUPFAM" id="SSF54928">
    <property type="entry name" value="RNA-binding domain, RBD"/>
    <property type="match status" value="1"/>
</dbReference>
<dbReference type="InterPro" id="IPR050502">
    <property type="entry name" value="Euk_RNA-bind_prot"/>
</dbReference>
<proteinExistence type="predicted"/>
<dbReference type="GO" id="GO:0005634">
    <property type="term" value="C:nucleus"/>
    <property type="evidence" value="ECO:0007669"/>
    <property type="project" value="TreeGrafter"/>
</dbReference>
<keyword evidence="6" id="KW-1185">Reference proteome</keyword>
<dbReference type="Proteomes" id="UP000284403">
    <property type="component" value="Unassembled WGS sequence"/>
</dbReference>
<comment type="caution">
    <text evidence="5">The sequence shown here is derived from an EMBL/GenBank/DDBJ whole genome shotgun (WGS) entry which is preliminary data.</text>
</comment>
<dbReference type="EMBL" id="MKKU01000269">
    <property type="protein sequence ID" value="RNF17192.1"/>
    <property type="molecule type" value="Genomic_DNA"/>
</dbReference>
<dbReference type="InterPro" id="IPR035979">
    <property type="entry name" value="RBD_domain_sf"/>
</dbReference>
<feature type="region of interest" description="Disordered" evidence="3">
    <location>
        <begin position="300"/>
        <end position="369"/>
    </location>
</feature>
<dbReference type="RefSeq" id="XP_029228070.1">
    <property type="nucleotide sequence ID" value="XM_029371799.1"/>
</dbReference>
<dbReference type="Gene3D" id="3.30.70.330">
    <property type="match status" value="1"/>
</dbReference>
<evidence type="ECO:0000256" key="2">
    <source>
        <dbReference type="PROSITE-ProRule" id="PRU00176"/>
    </source>
</evidence>